<gene>
    <name evidence="7 9" type="primary">flhA</name>
    <name evidence="9" type="ORF">IHV25_08890</name>
</gene>
<keyword evidence="4 7" id="KW-0812">Transmembrane</keyword>
<keyword evidence="7" id="KW-1006">Bacterial flagellum protein export</keyword>
<evidence type="ECO:0000313" key="9">
    <source>
        <dbReference type="EMBL" id="MBE1237762.1"/>
    </source>
</evidence>
<proteinExistence type="inferred from homology"/>
<evidence type="ECO:0000256" key="1">
    <source>
        <dbReference type="ARBA" id="ARBA00004651"/>
    </source>
</evidence>
<comment type="caution">
    <text evidence="9">The sequence shown here is derived from an EMBL/GenBank/DDBJ whole genome shotgun (WGS) entry which is preliminary data.</text>
</comment>
<evidence type="ECO:0000256" key="2">
    <source>
        <dbReference type="ARBA" id="ARBA00008835"/>
    </source>
</evidence>
<dbReference type="InterPro" id="IPR042194">
    <property type="entry name" value="FHIPEP_1"/>
</dbReference>
<feature type="transmembrane region" description="Helical" evidence="7">
    <location>
        <begin position="60"/>
        <end position="83"/>
    </location>
</feature>
<dbReference type="GO" id="GO:0005886">
    <property type="term" value="C:plasma membrane"/>
    <property type="evidence" value="ECO:0007669"/>
    <property type="project" value="UniProtKB-SubCell"/>
</dbReference>
<dbReference type="InterPro" id="IPR042193">
    <property type="entry name" value="FHIPEP_3"/>
</dbReference>
<dbReference type="Gene3D" id="3.40.50.12790">
    <property type="entry name" value="FHIPEP family, domain 4"/>
    <property type="match status" value="1"/>
</dbReference>
<evidence type="ECO:0000256" key="3">
    <source>
        <dbReference type="ARBA" id="ARBA00022475"/>
    </source>
</evidence>
<dbReference type="RefSeq" id="WP_192534776.1">
    <property type="nucleotide sequence ID" value="NZ_JACZHT010000007.1"/>
</dbReference>
<comment type="similarity">
    <text evidence="2 7">Belongs to the FHIPEP (flagella/HR/invasion proteins export pore) family.</text>
</comment>
<keyword evidence="9" id="KW-0282">Flagellum</keyword>
<evidence type="ECO:0000256" key="5">
    <source>
        <dbReference type="ARBA" id="ARBA00022989"/>
    </source>
</evidence>
<keyword evidence="7" id="KW-1005">Bacterial flagellum biogenesis</keyword>
<dbReference type="GO" id="GO:0044780">
    <property type="term" value="P:bacterial-type flagellum assembly"/>
    <property type="evidence" value="ECO:0007669"/>
    <property type="project" value="InterPro"/>
</dbReference>
<feature type="transmembrane region" description="Helical" evidence="7">
    <location>
        <begin position="269"/>
        <end position="286"/>
    </location>
</feature>
<dbReference type="NCBIfam" id="TIGR01398">
    <property type="entry name" value="FlhA"/>
    <property type="match status" value="1"/>
</dbReference>
<comment type="subcellular location">
    <subcellularLocation>
        <location evidence="1 7">Cell membrane</location>
        <topology evidence="1 7">Multi-pass membrane protein</topology>
    </subcellularLocation>
</comment>
<keyword evidence="6 7" id="KW-0472">Membrane</keyword>
<sequence>MAEESGSNAAAATESTPVEGSTPGMSSMRRIIQILATGEVALPLGLVVIMLVLIMPMPPWMLDIALALSITFSVLILMVVVFIRKALEFNTFPMVLLIATLLRLALNLASTRLILSDGHEGPSAAGRVIEAFGGFIMGGNFVVGIIVFSILVLVNFLVITKGATRIAEVTARFTLDAMPGKQMAIDADLSAGLIDENEARRRRQETQQESDFFGAMDGASKFVRGDAIAGIIITLINIIGGMIVGMAQGGLSFGEAADTYTRLTVGDGLVSQIPALIVSVAAGLMVSKGGLTDTAEAALFTQFSRYPRALGMSALLATGVGLLPGMPILPFLGLAAASGLGAWWVMKRDQKAAQEEVLRQSMPVPAGSPGAPVAEVPISEALRIDLVRLELGYGLLSLINDAHSQRLTDQIKALRRALATDMGFIMPPVRIQDNMQLTANAYRIYIKELEAGGGELRPNRLLVMDPRGQEISLPGEKTREPTFGLQAMWIDQTRREEALFRGYTVVDPPTVITTHLTETIKDHMAELLSYGETQKLLDKLDPDEQKLVADLIPSQIALSGVQRVLQTLLAERVSIRDLPTILEGIAEAAAVTRNLTMITEHVRTRLARQITDMNTDDEGVLTIVSLSAAWENAFIEALAGQGDERQLSMAPSKLQEFIVTLRQTFERFAAQGQSPVLLTSPMIRPYVRSIVERFRPMTVVMSQNEIYPRARIKTIGQV</sequence>
<feature type="transmembrane region" description="Helical" evidence="7">
    <location>
        <begin position="135"/>
        <end position="158"/>
    </location>
</feature>
<keyword evidence="5 7" id="KW-1133">Transmembrane helix</keyword>
<dbReference type="PIRSF" id="PIRSF005419">
    <property type="entry name" value="FlhA"/>
    <property type="match status" value="1"/>
</dbReference>
<keyword evidence="7" id="KW-0653">Protein transport</keyword>
<dbReference type="PRINTS" id="PR00949">
    <property type="entry name" value="TYPE3IMAPROT"/>
</dbReference>
<keyword evidence="10" id="KW-1185">Reference proteome</keyword>
<evidence type="ECO:0000256" key="7">
    <source>
        <dbReference type="RuleBase" id="RU364093"/>
    </source>
</evidence>
<dbReference type="AlphaFoldDB" id="A0A8J6YQY6"/>
<protein>
    <recommendedName>
        <fullName evidence="7">Flagellar biosynthesis protein FlhA</fullName>
    </recommendedName>
</protein>
<dbReference type="InterPro" id="IPR001712">
    <property type="entry name" value="T3SS_FHIPEP"/>
</dbReference>
<comment type="caution">
    <text evidence="7">Lacks conserved residue(s) required for the propagation of feature annotation.</text>
</comment>
<dbReference type="GO" id="GO:0009306">
    <property type="term" value="P:protein secretion"/>
    <property type="evidence" value="ECO:0007669"/>
    <property type="project" value="InterPro"/>
</dbReference>
<dbReference type="InterPro" id="IPR042196">
    <property type="entry name" value="FHIPEP_4"/>
</dbReference>
<comment type="function">
    <text evidence="7">Required for formation of the rod structure of the flagellar apparatus. Together with FliI and FliH, may constitute the export apparatus of flagellin.</text>
</comment>
<feature type="transmembrane region" description="Helical" evidence="7">
    <location>
        <begin position="95"/>
        <end position="115"/>
    </location>
</feature>
<feature type="transmembrane region" description="Helical" evidence="7">
    <location>
        <begin position="227"/>
        <end position="249"/>
    </location>
</feature>
<evidence type="ECO:0000256" key="8">
    <source>
        <dbReference type="SAM" id="MobiDB-lite"/>
    </source>
</evidence>
<feature type="region of interest" description="Disordered" evidence="8">
    <location>
        <begin position="1"/>
        <end position="24"/>
    </location>
</feature>
<evidence type="ECO:0000256" key="6">
    <source>
        <dbReference type="ARBA" id="ARBA00023136"/>
    </source>
</evidence>
<keyword evidence="9" id="KW-0966">Cell projection</keyword>
<organism evidence="9 10">
    <name type="scientific">Phaeovibrio sulfidiphilus</name>
    <dbReference type="NCBI Taxonomy" id="1220600"/>
    <lineage>
        <taxon>Bacteria</taxon>
        <taxon>Pseudomonadati</taxon>
        <taxon>Pseudomonadota</taxon>
        <taxon>Alphaproteobacteria</taxon>
        <taxon>Rhodospirillales</taxon>
        <taxon>Rhodospirillaceae</taxon>
        <taxon>Phaeovibrio</taxon>
    </lineage>
</organism>
<keyword evidence="7" id="KW-0813">Transport</keyword>
<dbReference type="PANTHER" id="PTHR30161">
    <property type="entry name" value="FLAGELLAR EXPORT PROTEIN, MEMBRANE FLHA SUBUNIT-RELATED"/>
    <property type="match status" value="1"/>
</dbReference>
<dbReference type="Pfam" id="PF00771">
    <property type="entry name" value="FHIPEP"/>
    <property type="match status" value="1"/>
</dbReference>
<dbReference type="InterPro" id="IPR006301">
    <property type="entry name" value="FlhA"/>
</dbReference>
<dbReference type="Gene3D" id="1.10.8.540">
    <property type="entry name" value="FHIPEP family, domain 3"/>
    <property type="match status" value="1"/>
</dbReference>
<evidence type="ECO:0000313" key="10">
    <source>
        <dbReference type="Proteomes" id="UP000631034"/>
    </source>
</evidence>
<reference evidence="9" key="1">
    <citation type="submission" date="2020-10" db="EMBL/GenBank/DDBJ databases">
        <title>Genome sequence of the unusual species of purple photosynthetic bacteria, Phaeovibrio sulfidiphilus DSM 23193, type strain.</title>
        <authorList>
            <person name="Kyndt J.A."/>
            <person name="Meyer T.E."/>
        </authorList>
    </citation>
    <scope>NUCLEOTIDE SEQUENCE</scope>
    <source>
        <strain evidence="9">DSM 23193</strain>
    </source>
</reference>
<evidence type="ECO:0000256" key="4">
    <source>
        <dbReference type="ARBA" id="ARBA00022692"/>
    </source>
</evidence>
<accession>A0A8J6YQY6</accession>
<keyword evidence="9" id="KW-0969">Cilium</keyword>
<dbReference type="EMBL" id="JACZHT010000007">
    <property type="protein sequence ID" value="MBE1237762.1"/>
    <property type="molecule type" value="Genomic_DNA"/>
</dbReference>
<name>A0A8J6YQY6_9PROT</name>
<dbReference type="Proteomes" id="UP000631034">
    <property type="component" value="Unassembled WGS sequence"/>
</dbReference>
<keyword evidence="3 7" id="KW-1003">Cell membrane</keyword>
<dbReference type="Gene3D" id="3.40.30.60">
    <property type="entry name" value="FHIPEP family, domain 1"/>
    <property type="match status" value="1"/>
</dbReference>
<dbReference type="PANTHER" id="PTHR30161:SF1">
    <property type="entry name" value="FLAGELLAR BIOSYNTHESIS PROTEIN FLHA-RELATED"/>
    <property type="match status" value="1"/>
</dbReference>
<feature type="transmembrane region" description="Helical" evidence="7">
    <location>
        <begin position="34"/>
        <end position="54"/>
    </location>
</feature>